<comment type="caution">
    <text evidence="2">The sequence shown here is derived from an EMBL/GenBank/DDBJ whole genome shotgun (WGS) entry which is preliminary data.</text>
</comment>
<feature type="transmembrane region" description="Helical" evidence="1">
    <location>
        <begin position="147"/>
        <end position="167"/>
    </location>
</feature>
<feature type="transmembrane region" description="Helical" evidence="1">
    <location>
        <begin position="260"/>
        <end position="281"/>
    </location>
</feature>
<gene>
    <name evidence="2" type="ORF">Pla100_62300</name>
</gene>
<feature type="transmembrane region" description="Helical" evidence="1">
    <location>
        <begin position="124"/>
        <end position="141"/>
    </location>
</feature>
<feature type="transmembrane region" description="Helical" evidence="1">
    <location>
        <begin position="308"/>
        <end position="326"/>
    </location>
</feature>
<accession>A0A5C5ZG31</accession>
<sequence length="595" mass="65213">MKVQNPTTDSLEINGRYLGVGYWIAIIAIGVLTHIPYFPEPHVWDDLRHLCLIGEVELDRLSLFGFLTRFHNEHFLFLWKSWYFLALRSFGVEPIGWHAWIIGFQCLGALALHKLALQLSASRMSAAIAGLLWAGASFGSFDNPLTWIGASHLAMATSLVVVAALGASRGTHQPVSLTVLWTALALTCSFLMMSSIVVFSVLVPLVVVLRWSSYSGTQRWATLTAWALPAAGIVAIQLWGISHQGFEATAPSEQKDLGNALPGFLAAYGSAAARLIAGISFKNSEPAVALSLLLITVFVVGWFRSQRWLLPICVATALHTALVAFARSEFPPSQFQAMGRFTYIPTLAVACVFVSSAEMLLATLKLQGSRYLVPGAVALGLMFVGGQLRQSYSTVQLCAVVNADSYRPWSQSRELLNEIDAGDRQRHQPTRIPDFPISCRSFVQSLSGFQAYLNNGHIADSSEPRSRLQVVAIAEMTKDDWAYLEKQLTGSENPQARLWLEAIQEMITLEQFVVAVNKEAVPVFLPEIAFPFPTTRRATLSALLTMLGSDTSLIEVKPNASITDQQRSSSVRRLGKVAHPFASQFAKLLNVPPAP</sequence>
<keyword evidence="1" id="KW-0472">Membrane</keyword>
<organism evidence="2 3">
    <name type="scientific">Neorhodopirellula pilleata</name>
    <dbReference type="NCBI Taxonomy" id="2714738"/>
    <lineage>
        <taxon>Bacteria</taxon>
        <taxon>Pseudomonadati</taxon>
        <taxon>Planctomycetota</taxon>
        <taxon>Planctomycetia</taxon>
        <taxon>Pirellulales</taxon>
        <taxon>Pirellulaceae</taxon>
        <taxon>Neorhodopirellula</taxon>
    </lineage>
</organism>
<keyword evidence="1" id="KW-1133">Transmembrane helix</keyword>
<protein>
    <submittedName>
        <fullName evidence="2">Uncharacterized protein</fullName>
    </submittedName>
</protein>
<evidence type="ECO:0000313" key="3">
    <source>
        <dbReference type="Proteomes" id="UP000316213"/>
    </source>
</evidence>
<name>A0A5C5ZG31_9BACT</name>
<feature type="transmembrane region" description="Helical" evidence="1">
    <location>
        <begin position="179"/>
        <end position="208"/>
    </location>
</feature>
<feature type="transmembrane region" description="Helical" evidence="1">
    <location>
        <begin position="287"/>
        <end position="303"/>
    </location>
</feature>
<reference evidence="2 3" key="1">
    <citation type="submission" date="2019-02" db="EMBL/GenBank/DDBJ databases">
        <title>Deep-cultivation of Planctomycetes and their phenomic and genomic characterization uncovers novel biology.</title>
        <authorList>
            <person name="Wiegand S."/>
            <person name="Jogler M."/>
            <person name="Boedeker C."/>
            <person name="Pinto D."/>
            <person name="Vollmers J."/>
            <person name="Rivas-Marin E."/>
            <person name="Kohn T."/>
            <person name="Peeters S.H."/>
            <person name="Heuer A."/>
            <person name="Rast P."/>
            <person name="Oberbeckmann S."/>
            <person name="Bunk B."/>
            <person name="Jeske O."/>
            <person name="Meyerdierks A."/>
            <person name="Storesund J.E."/>
            <person name="Kallscheuer N."/>
            <person name="Luecker S."/>
            <person name="Lage O.M."/>
            <person name="Pohl T."/>
            <person name="Merkel B.J."/>
            <person name="Hornburger P."/>
            <person name="Mueller R.-W."/>
            <person name="Bruemmer F."/>
            <person name="Labrenz M."/>
            <person name="Spormann A.M."/>
            <person name="Op Den Camp H."/>
            <person name="Overmann J."/>
            <person name="Amann R."/>
            <person name="Jetten M.S.M."/>
            <person name="Mascher T."/>
            <person name="Medema M.H."/>
            <person name="Devos D.P."/>
            <person name="Kaster A.-K."/>
            <person name="Ovreas L."/>
            <person name="Rohde M."/>
            <person name="Galperin M.Y."/>
            <person name="Jogler C."/>
        </authorList>
    </citation>
    <scope>NUCLEOTIDE SEQUENCE [LARGE SCALE GENOMIC DNA]</scope>
    <source>
        <strain evidence="2 3">Pla100</strain>
    </source>
</reference>
<keyword evidence="1" id="KW-0812">Transmembrane</keyword>
<dbReference type="AlphaFoldDB" id="A0A5C5ZG31"/>
<proteinExistence type="predicted"/>
<feature type="transmembrane region" description="Helical" evidence="1">
    <location>
        <begin position="95"/>
        <end position="112"/>
    </location>
</feature>
<feature type="transmembrane region" description="Helical" evidence="1">
    <location>
        <begin position="20"/>
        <end position="38"/>
    </location>
</feature>
<feature type="transmembrane region" description="Helical" evidence="1">
    <location>
        <begin position="371"/>
        <end position="388"/>
    </location>
</feature>
<evidence type="ECO:0000256" key="1">
    <source>
        <dbReference type="SAM" id="Phobius"/>
    </source>
</evidence>
<feature type="transmembrane region" description="Helical" evidence="1">
    <location>
        <begin position="341"/>
        <end position="364"/>
    </location>
</feature>
<dbReference type="Proteomes" id="UP000316213">
    <property type="component" value="Unassembled WGS sequence"/>
</dbReference>
<feature type="transmembrane region" description="Helical" evidence="1">
    <location>
        <begin position="220"/>
        <end position="239"/>
    </location>
</feature>
<keyword evidence="3" id="KW-1185">Reference proteome</keyword>
<dbReference type="EMBL" id="SJPM01000044">
    <property type="protein sequence ID" value="TWT86080.1"/>
    <property type="molecule type" value="Genomic_DNA"/>
</dbReference>
<evidence type="ECO:0000313" key="2">
    <source>
        <dbReference type="EMBL" id="TWT86080.1"/>
    </source>
</evidence>